<dbReference type="AlphaFoldDB" id="A0ABD3EIF6"/>
<organism evidence="2 3">
    <name type="scientific">Castilleja foliolosa</name>
    <dbReference type="NCBI Taxonomy" id="1961234"/>
    <lineage>
        <taxon>Eukaryota</taxon>
        <taxon>Viridiplantae</taxon>
        <taxon>Streptophyta</taxon>
        <taxon>Embryophyta</taxon>
        <taxon>Tracheophyta</taxon>
        <taxon>Spermatophyta</taxon>
        <taxon>Magnoliopsida</taxon>
        <taxon>eudicotyledons</taxon>
        <taxon>Gunneridae</taxon>
        <taxon>Pentapetalae</taxon>
        <taxon>asterids</taxon>
        <taxon>lamiids</taxon>
        <taxon>Lamiales</taxon>
        <taxon>Orobanchaceae</taxon>
        <taxon>Pedicularideae</taxon>
        <taxon>Castillejinae</taxon>
        <taxon>Castilleja</taxon>
    </lineage>
</organism>
<gene>
    <name evidence="2" type="ORF">CASFOL_003747</name>
</gene>
<evidence type="ECO:0000313" key="2">
    <source>
        <dbReference type="EMBL" id="KAL3654066.1"/>
    </source>
</evidence>
<evidence type="ECO:0000313" key="3">
    <source>
        <dbReference type="Proteomes" id="UP001632038"/>
    </source>
</evidence>
<accession>A0ABD3EIF6</accession>
<comment type="caution">
    <text evidence="2">The sequence shown here is derived from an EMBL/GenBank/DDBJ whole genome shotgun (WGS) entry which is preliminary data.</text>
</comment>
<sequence length="79" mass="9167">MRADHHHLVDTVAKYIEKTCNVYAYPQLKCKDDSFQVKLGRCEAVLDELRVGFDLELQPQGRNRPTTHRAPPRIFLTSK</sequence>
<dbReference type="Proteomes" id="UP001632038">
    <property type="component" value="Unassembled WGS sequence"/>
</dbReference>
<feature type="region of interest" description="Disordered" evidence="1">
    <location>
        <begin position="60"/>
        <end position="79"/>
    </location>
</feature>
<protein>
    <submittedName>
        <fullName evidence="2">Uncharacterized protein</fullName>
    </submittedName>
</protein>
<reference evidence="3" key="1">
    <citation type="journal article" date="2024" name="IScience">
        <title>Strigolactones Initiate the Formation of Haustorium-like Structures in Castilleja.</title>
        <authorList>
            <person name="Buerger M."/>
            <person name="Peterson D."/>
            <person name="Chory J."/>
        </authorList>
    </citation>
    <scope>NUCLEOTIDE SEQUENCE [LARGE SCALE GENOMIC DNA]</scope>
</reference>
<proteinExistence type="predicted"/>
<keyword evidence="3" id="KW-1185">Reference proteome</keyword>
<name>A0ABD3EIF6_9LAMI</name>
<evidence type="ECO:0000256" key="1">
    <source>
        <dbReference type="SAM" id="MobiDB-lite"/>
    </source>
</evidence>
<dbReference type="EMBL" id="JAVIJP010000005">
    <property type="protein sequence ID" value="KAL3654066.1"/>
    <property type="molecule type" value="Genomic_DNA"/>
</dbReference>